<evidence type="ECO:0000313" key="2">
    <source>
        <dbReference type="Proteomes" id="UP000095042"/>
    </source>
</evidence>
<accession>A0A1E3W958</accession>
<organism evidence="1 2">
    <name type="scientific">Methyloceanibacter marginalis</name>
    <dbReference type="NCBI Taxonomy" id="1774971"/>
    <lineage>
        <taxon>Bacteria</taxon>
        <taxon>Pseudomonadati</taxon>
        <taxon>Pseudomonadota</taxon>
        <taxon>Alphaproteobacteria</taxon>
        <taxon>Hyphomicrobiales</taxon>
        <taxon>Hyphomicrobiaceae</taxon>
        <taxon>Methyloceanibacter</taxon>
    </lineage>
</organism>
<dbReference type="Proteomes" id="UP000095042">
    <property type="component" value="Unassembled WGS sequence"/>
</dbReference>
<keyword evidence="1" id="KW-0315">Glutamine amidotransferase</keyword>
<sequence length="243" mass="26325">MKPRIGVTVSQRGGWRSFLMNRLALWRAGAKAVRFVAGDTVTLKGLSGLIIGGGDDIGAELYGGTPVPDVRIDPARDALELALLEKAIAERMPVLGICRGAQILNVHLGGTLHTEIHEVYENASKMRTVLPRKSVTLEDGSHLARLLRCNPCRVNALHHQSIDRLGTGLRVVGRDEVGVVQAVETTGADFLFGVQWHPELLVLSRPQQRLYRALAEAAREWAETGNASLAAADRVAAEMAEMS</sequence>
<dbReference type="GO" id="GO:0016740">
    <property type="term" value="F:transferase activity"/>
    <property type="evidence" value="ECO:0007669"/>
    <property type="project" value="UniProtKB-KW"/>
</dbReference>
<dbReference type="OrthoDB" id="9813383at2"/>
<dbReference type="RefSeq" id="WP_069624504.1">
    <property type="nucleotide sequence ID" value="NZ_LPWD01000345.1"/>
</dbReference>
<dbReference type="PANTHER" id="PTHR43235:SF1">
    <property type="entry name" value="GLUTAMINE AMIDOTRANSFERASE PB2B2.05-RELATED"/>
    <property type="match status" value="1"/>
</dbReference>
<keyword evidence="2" id="KW-1185">Reference proteome</keyword>
<reference evidence="1 2" key="1">
    <citation type="journal article" date="2016" name="Environ. Microbiol.">
        <title>New Methyloceanibacter diversity from North Sea sediments includes methanotroph containing solely the soluble methane monooxygenase.</title>
        <authorList>
            <person name="Vekeman B."/>
            <person name="Kerckhof F.M."/>
            <person name="Cremers G."/>
            <person name="de Vos P."/>
            <person name="Vandamme P."/>
            <person name="Boon N."/>
            <person name="Op den Camp H.J."/>
            <person name="Heylen K."/>
        </authorList>
    </citation>
    <scope>NUCLEOTIDE SEQUENCE [LARGE SCALE GENOMIC DNA]</scope>
    <source>
        <strain evidence="1 2">R-67177</strain>
    </source>
</reference>
<dbReference type="PROSITE" id="PS51273">
    <property type="entry name" value="GATASE_TYPE_1"/>
    <property type="match status" value="1"/>
</dbReference>
<name>A0A1E3W958_9HYPH</name>
<comment type="caution">
    <text evidence="1">The sequence shown here is derived from an EMBL/GenBank/DDBJ whole genome shotgun (WGS) entry which is preliminary data.</text>
</comment>
<dbReference type="InterPro" id="IPR011697">
    <property type="entry name" value="Peptidase_C26"/>
</dbReference>
<gene>
    <name evidence="1" type="ORF">AUC71_16045</name>
</gene>
<dbReference type="Pfam" id="PF07722">
    <property type="entry name" value="Peptidase_C26"/>
    <property type="match status" value="1"/>
</dbReference>
<protein>
    <submittedName>
        <fullName evidence="1">Glutamine amidotransferase</fullName>
    </submittedName>
</protein>
<dbReference type="EMBL" id="LPWD01000345">
    <property type="protein sequence ID" value="ODS02311.1"/>
    <property type="molecule type" value="Genomic_DNA"/>
</dbReference>
<dbReference type="GO" id="GO:0033969">
    <property type="term" value="F:gamma-glutamyl-gamma-aminobutyrate hydrolase activity"/>
    <property type="evidence" value="ECO:0007669"/>
    <property type="project" value="TreeGrafter"/>
</dbReference>
<dbReference type="InterPro" id="IPR044668">
    <property type="entry name" value="PuuD-like"/>
</dbReference>
<evidence type="ECO:0000313" key="1">
    <source>
        <dbReference type="EMBL" id="ODS02311.1"/>
    </source>
</evidence>
<proteinExistence type="predicted"/>
<dbReference type="GO" id="GO:0005829">
    <property type="term" value="C:cytosol"/>
    <property type="evidence" value="ECO:0007669"/>
    <property type="project" value="TreeGrafter"/>
</dbReference>
<dbReference type="AlphaFoldDB" id="A0A1E3W958"/>
<dbReference type="CDD" id="cd01745">
    <property type="entry name" value="GATase1_2"/>
    <property type="match status" value="1"/>
</dbReference>
<dbReference type="GO" id="GO:0006598">
    <property type="term" value="P:polyamine catabolic process"/>
    <property type="evidence" value="ECO:0007669"/>
    <property type="project" value="TreeGrafter"/>
</dbReference>
<dbReference type="InterPro" id="IPR029062">
    <property type="entry name" value="Class_I_gatase-like"/>
</dbReference>
<dbReference type="PANTHER" id="PTHR43235">
    <property type="entry name" value="GLUTAMINE AMIDOTRANSFERASE PB2B2.05-RELATED"/>
    <property type="match status" value="1"/>
</dbReference>
<dbReference type="SUPFAM" id="SSF52317">
    <property type="entry name" value="Class I glutamine amidotransferase-like"/>
    <property type="match status" value="1"/>
</dbReference>
<dbReference type="Gene3D" id="3.40.50.880">
    <property type="match status" value="1"/>
</dbReference>
<keyword evidence="1" id="KW-0808">Transferase</keyword>